<dbReference type="GO" id="GO:0000724">
    <property type="term" value="P:double-strand break repair via homologous recombination"/>
    <property type="evidence" value="ECO:0007669"/>
    <property type="project" value="TreeGrafter"/>
</dbReference>
<evidence type="ECO:0000313" key="15">
    <source>
        <dbReference type="Proteomes" id="UP000784294"/>
    </source>
</evidence>
<evidence type="ECO:0000259" key="13">
    <source>
        <dbReference type="PROSITE" id="PS51192"/>
    </source>
</evidence>
<evidence type="ECO:0000256" key="9">
    <source>
        <dbReference type="ARBA" id="ARBA00023242"/>
    </source>
</evidence>
<dbReference type="GO" id="GO:0043138">
    <property type="term" value="F:3'-5' DNA helicase activity"/>
    <property type="evidence" value="ECO:0007669"/>
    <property type="project" value="UniProtKB-EC"/>
</dbReference>
<dbReference type="GO" id="GO:0005634">
    <property type="term" value="C:nucleus"/>
    <property type="evidence" value="ECO:0007669"/>
    <property type="project" value="UniProtKB-SubCell"/>
</dbReference>
<evidence type="ECO:0000256" key="8">
    <source>
        <dbReference type="ARBA" id="ARBA00023235"/>
    </source>
</evidence>
<evidence type="ECO:0000313" key="14">
    <source>
        <dbReference type="EMBL" id="VEL20505.1"/>
    </source>
</evidence>
<evidence type="ECO:0000256" key="4">
    <source>
        <dbReference type="ARBA" id="ARBA00022801"/>
    </source>
</evidence>
<proteinExistence type="inferred from homology"/>
<comment type="subcellular location">
    <subcellularLocation>
        <location evidence="1">Nucleus</location>
    </subcellularLocation>
</comment>
<evidence type="ECO:0000256" key="1">
    <source>
        <dbReference type="ARBA" id="ARBA00004123"/>
    </source>
</evidence>
<dbReference type="GO" id="GO:0016787">
    <property type="term" value="F:hydrolase activity"/>
    <property type="evidence" value="ECO:0007669"/>
    <property type="project" value="UniProtKB-KW"/>
</dbReference>
<comment type="caution">
    <text evidence="14">The sequence shown here is derived from an EMBL/GenBank/DDBJ whole genome shotgun (WGS) entry which is preliminary data.</text>
</comment>
<comment type="catalytic activity">
    <reaction evidence="10">
        <text>Couples ATP hydrolysis with the unwinding of duplex DNA by translocating in the 3'-5' direction.</text>
        <dbReference type="EC" id="5.6.2.4"/>
    </reaction>
</comment>
<reference evidence="14" key="1">
    <citation type="submission" date="2018-11" db="EMBL/GenBank/DDBJ databases">
        <authorList>
            <consortium name="Pathogen Informatics"/>
        </authorList>
    </citation>
    <scope>NUCLEOTIDE SEQUENCE</scope>
</reference>
<protein>
    <recommendedName>
        <fullName evidence="11">DNA 3'-5' helicase</fullName>
        <ecNumber evidence="11">5.6.2.4</ecNumber>
    </recommendedName>
</protein>
<evidence type="ECO:0000256" key="12">
    <source>
        <dbReference type="ARBA" id="ARBA00049360"/>
    </source>
</evidence>
<keyword evidence="4" id="KW-0378">Hydrolase</keyword>
<keyword evidence="8" id="KW-0413">Isomerase</keyword>
<dbReference type="Proteomes" id="UP000784294">
    <property type="component" value="Unassembled WGS sequence"/>
</dbReference>
<evidence type="ECO:0000256" key="11">
    <source>
        <dbReference type="ARBA" id="ARBA00034808"/>
    </source>
</evidence>
<dbReference type="GO" id="GO:0005694">
    <property type="term" value="C:chromosome"/>
    <property type="evidence" value="ECO:0007669"/>
    <property type="project" value="TreeGrafter"/>
</dbReference>
<feature type="domain" description="Helicase ATP-binding" evidence="13">
    <location>
        <begin position="81"/>
        <end position="228"/>
    </location>
</feature>
<keyword evidence="3" id="KW-0547">Nucleotide-binding</keyword>
<dbReference type="GO" id="GO:0003677">
    <property type="term" value="F:DNA binding"/>
    <property type="evidence" value="ECO:0007669"/>
    <property type="project" value="UniProtKB-KW"/>
</dbReference>
<evidence type="ECO:0000256" key="7">
    <source>
        <dbReference type="ARBA" id="ARBA00023125"/>
    </source>
</evidence>
<dbReference type="GO" id="GO:0005737">
    <property type="term" value="C:cytoplasm"/>
    <property type="evidence" value="ECO:0007669"/>
    <property type="project" value="TreeGrafter"/>
</dbReference>
<keyword evidence="9" id="KW-0539">Nucleus</keyword>
<dbReference type="InterPro" id="IPR014001">
    <property type="entry name" value="Helicase_ATP-bd"/>
</dbReference>
<dbReference type="FunFam" id="3.40.50.300:FF:000772">
    <property type="entry name" value="ATP-dependent DNA helicase Q4"/>
    <property type="match status" value="1"/>
</dbReference>
<organism evidence="14 15">
    <name type="scientific">Protopolystoma xenopodis</name>
    <dbReference type="NCBI Taxonomy" id="117903"/>
    <lineage>
        <taxon>Eukaryota</taxon>
        <taxon>Metazoa</taxon>
        <taxon>Spiralia</taxon>
        <taxon>Lophotrochozoa</taxon>
        <taxon>Platyhelminthes</taxon>
        <taxon>Monogenea</taxon>
        <taxon>Polyopisthocotylea</taxon>
        <taxon>Polystomatidea</taxon>
        <taxon>Polystomatidae</taxon>
        <taxon>Protopolystoma</taxon>
    </lineage>
</organism>
<evidence type="ECO:0000256" key="6">
    <source>
        <dbReference type="ARBA" id="ARBA00022840"/>
    </source>
</evidence>
<dbReference type="GO" id="GO:0005524">
    <property type="term" value="F:ATP binding"/>
    <property type="evidence" value="ECO:0007669"/>
    <property type="project" value="UniProtKB-KW"/>
</dbReference>
<dbReference type="AlphaFoldDB" id="A0A3S5CMC7"/>
<dbReference type="InterPro" id="IPR011545">
    <property type="entry name" value="DEAD/DEAH_box_helicase_dom"/>
</dbReference>
<dbReference type="Pfam" id="PF00270">
    <property type="entry name" value="DEAD"/>
    <property type="match status" value="1"/>
</dbReference>
<evidence type="ECO:0000256" key="10">
    <source>
        <dbReference type="ARBA" id="ARBA00034617"/>
    </source>
</evidence>
<comment type="catalytic activity">
    <reaction evidence="12">
        <text>ATP + H2O = ADP + phosphate + H(+)</text>
        <dbReference type="Rhea" id="RHEA:13065"/>
        <dbReference type="ChEBI" id="CHEBI:15377"/>
        <dbReference type="ChEBI" id="CHEBI:15378"/>
        <dbReference type="ChEBI" id="CHEBI:30616"/>
        <dbReference type="ChEBI" id="CHEBI:43474"/>
        <dbReference type="ChEBI" id="CHEBI:456216"/>
    </reaction>
</comment>
<accession>A0A3S5CMC7</accession>
<evidence type="ECO:0000256" key="2">
    <source>
        <dbReference type="ARBA" id="ARBA00005446"/>
    </source>
</evidence>
<sequence>MSQEDDDCEDVNWRLLDIEDLDRRFLQPSFRDFNMCDLARPVEPALDILSESSLELVKDTMNQGLQQMGHKSFRRGQELVVLRILSHSSTLVVLPTAGGKSLCYQLPAYVFQKLRPPATALVISPLISLMQDQVLTIESGILGAFINSNQSKEDKEIILSDARTGKYAFLLVSPEAIADSDWLLQPGRLPPVSFVCIDEAHCLSDWSHHFRPSYLRVCHILRTRLGITCFLGRFLFHAPFTVDYVCV</sequence>
<evidence type="ECO:0000256" key="3">
    <source>
        <dbReference type="ARBA" id="ARBA00022741"/>
    </source>
</evidence>
<keyword evidence="7" id="KW-0238">DNA-binding</keyword>
<dbReference type="GO" id="GO:0009378">
    <property type="term" value="F:four-way junction helicase activity"/>
    <property type="evidence" value="ECO:0007669"/>
    <property type="project" value="TreeGrafter"/>
</dbReference>
<gene>
    <name evidence="14" type="ORF">PXEA_LOCUS13945</name>
</gene>
<dbReference type="InterPro" id="IPR027417">
    <property type="entry name" value="P-loop_NTPase"/>
</dbReference>
<keyword evidence="5" id="KW-0347">Helicase</keyword>
<dbReference type="PROSITE" id="PS51192">
    <property type="entry name" value="HELICASE_ATP_BIND_1"/>
    <property type="match status" value="1"/>
</dbReference>
<name>A0A3S5CMC7_9PLAT</name>
<dbReference type="EC" id="5.6.2.4" evidence="11"/>
<dbReference type="EMBL" id="CAAALY010046757">
    <property type="protein sequence ID" value="VEL20505.1"/>
    <property type="molecule type" value="Genomic_DNA"/>
</dbReference>
<dbReference type="Gene3D" id="3.40.50.300">
    <property type="entry name" value="P-loop containing nucleotide triphosphate hydrolases"/>
    <property type="match status" value="1"/>
</dbReference>
<keyword evidence="15" id="KW-1185">Reference proteome</keyword>
<dbReference type="OrthoDB" id="10261556at2759"/>
<dbReference type="SUPFAM" id="SSF52540">
    <property type="entry name" value="P-loop containing nucleoside triphosphate hydrolases"/>
    <property type="match status" value="1"/>
</dbReference>
<comment type="similarity">
    <text evidence="2">Belongs to the helicase family. RecQ subfamily.</text>
</comment>
<dbReference type="PANTHER" id="PTHR13710:SF108">
    <property type="entry name" value="ATP-DEPENDENT DNA HELICASE Q4"/>
    <property type="match status" value="1"/>
</dbReference>
<dbReference type="SMART" id="SM00487">
    <property type="entry name" value="DEXDc"/>
    <property type="match status" value="1"/>
</dbReference>
<evidence type="ECO:0000256" key="5">
    <source>
        <dbReference type="ARBA" id="ARBA00022806"/>
    </source>
</evidence>
<dbReference type="PANTHER" id="PTHR13710">
    <property type="entry name" value="DNA HELICASE RECQ FAMILY MEMBER"/>
    <property type="match status" value="1"/>
</dbReference>
<keyword evidence="6" id="KW-0067">ATP-binding</keyword>